<dbReference type="InterPro" id="IPR005074">
    <property type="entry name" value="Peptidase_C39"/>
</dbReference>
<dbReference type="Gene3D" id="3.90.70.10">
    <property type="entry name" value="Cysteine proteinases"/>
    <property type="match status" value="1"/>
</dbReference>
<organism evidence="4 5">
    <name type="scientific">Actimicrobium antarcticum</name>
    <dbReference type="NCBI Taxonomy" id="1051899"/>
    <lineage>
        <taxon>Bacteria</taxon>
        <taxon>Pseudomonadati</taxon>
        <taxon>Pseudomonadota</taxon>
        <taxon>Betaproteobacteria</taxon>
        <taxon>Burkholderiales</taxon>
        <taxon>Oxalobacteraceae</taxon>
        <taxon>Actimicrobium</taxon>
    </lineage>
</organism>
<keyword evidence="2" id="KW-0732">Signal</keyword>
<feature type="signal peptide" evidence="2">
    <location>
        <begin position="1"/>
        <end position="23"/>
    </location>
</feature>
<reference evidence="5" key="1">
    <citation type="journal article" date="2019" name="Int. J. Syst. Evol. Microbiol.">
        <title>The Global Catalogue of Microorganisms (GCM) 10K type strain sequencing project: providing services to taxonomists for standard genome sequencing and annotation.</title>
        <authorList>
            <consortium name="The Broad Institute Genomics Platform"/>
            <consortium name="The Broad Institute Genome Sequencing Center for Infectious Disease"/>
            <person name="Wu L."/>
            <person name="Ma J."/>
        </authorList>
    </citation>
    <scope>NUCLEOTIDE SEQUENCE [LARGE SCALE GENOMIC DNA]</scope>
    <source>
        <strain evidence="5">JCM 16673</strain>
    </source>
</reference>
<evidence type="ECO:0000259" key="3">
    <source>
        <dbReference type="PROSITE" id="PS50990"/>
    </source>
</evidence>
<dbReference type="RefSeq" id="WP_344762926.1">
    <property type="nucleotide sequence ID" value="NZ_BAAAZE010000008.1"/>
</dbReference>
<name>A0ABP7T595_9BURK</name>
<dbReference type="PROSITE" id="PS51257">
    <property type="entry name" value="PROKAR_LIPOPROTEIN"/>
    <property type="match status" value="1"/>
</dbReference>
<evidence type="ECO:0000256" key="2">
    <source>
        <dbReference type="SAM" id="SignalP"/>
    </source>
</evidence>
<evidence type="ECO:0000313" key="4">
    <source>
        <dbReference type="EMBL" id="GAA4021235.1"/>
    </source>
</evidence>
<feature type="region of interest" description="Disordered" evidence="1">
    <location>
        <begin position="24"/>
        <end position="43"/>
    </location>
</feature>
<feature type="compositionally biased region" description="Low complexity" evidence="1">
    <location>
        <begin position="24"/>
        <end position="33"/>
    </location>
</feature>
<feature type="domain" description="Peptidase C39" evidence="3">
    <location>
        <begin position="68"/>
        <end position="198"/>
    </location>
</feature>
<feature type="chain" id="PRO_5046767591" description="Peptidase C39 domain-containing protein" evidence="2">
    <location>
        <begin position="24"/>
        <end position="243"/>
    </location>
</feature>
<dbReference type="CDD" id="cd02423">
    <property type="entry name" value="Peptidase_C39G"/>
    <property type="match status" value="1"/>
</dbReference>
<sequence>MSKRLLSIAVLMASCCGQGTVQAQQSDAQPDASAEPRIGISNAVPGRSFQPVAVRSMTELRFRNLVRQEQDFSCGAAALATLLQNVYGRSISERAVIADMLRNTDPQRAREQGFSLLDMKQYVERIGLRGHGYTVDMASLRAVKIPVIALQDNGRSRHFVVIKKVIGDTVFIADPALGHRQMPLNEFAAGWNRIVFAVVGDGIRPDNALITSARPLAQLQRAGIVTQTLPQQRQYGLLGIDTF</sequence>
<evidence type="ECO:0000313" key="5">
    <source>
        <dbReference type="Proteomes" id="UP001501353"/>
    </source>
</evidence>
<accession>A0ABP7T595</accession>
<proteinExistence type="predicted"/>
<evidence type="ECO:0000256" key="1">
    <source>
        <dbReference type="SAM" id="MobiDB-lite"/>
    </source>
</evidence>
<gene>
    <name evidence="4" type="ORF">GCM10022212_17650</name>
</gene>
<keyword evidence="5" id="KW-1185">Reference proteome</keyword>
<protein>
    <recommendedName>
        <fullName evidence="3">Peptidase C39 domain-containing protein</fullName>
    </recommendedName>
</protein>
<dbReference type="EMBL" id="BAAAZE010000008">
    <property type="protein sequence ID" value="GAA4021235.1"/>
    <property type="molecule type" value="Genomic_DNA"/>
</dbReference>
<dbReference type="Pfam" id="PF03412">
    <property type="entry name" value="Peptidase_C39"/>
    <property type="match status" value="1"/>
</dbReference>
<dbReference type="PROSITE" id="PS50990">
    <property type="entry name" value="PEPTIDASE_C39"/>
    <property type="match status" value="1"/>
</dbReference>
<comment type="caution">
    <text evidence="4">The sequence shown here is derived from an EMBL/GenBank/DDBJ whole genome shotgun (WGS) entry which is preliminary data.</text>
</comment>
<dbReference type="Proteomes" id="UP001501353">
    <property type="component" value="Unassembled WGS sequence"/>
</dbReference>